<protein>
    <submittedName>
        <fullName evidence="4">SHOCT domain-containing protein</fullName>
    </submittedName>
</protein>
<name>A0ABD6BQQ2_9EURY</name>
<keyword evidence="5" id="KW-1185">Reference proteome</keyword>
<gene>
    <name evidence="4" type="ORF">ACFSAU_08175</name>
</gene>
<feature type="transmembrane region" description="Helical" evidence="2">
    <location>
        <begin position="17"/>
        <end position="37"/>
    </location>
</feature>
<dbReference type="Proteomes" id="UP001597139">
    <property type="component" value="Unassembled WGS sequence"/>
</dbReference>
<evidence type="ECO:0000256" key="2">
    <source>
        <dbReference type="SAM" id="Phobius"/>
    </source>
</evidence>
<comment type="caution">
    <text evidence="4">The sequence shown here is derived from an EMBL/GenBank/DDBJ whole genome shotgun (WGS) entry which is preliminary data.</text>
</comment>
<evidence type="ECO:0000259" key="3">
    <source>
        <dbReference type="Pfam" id="PF09851"/>
    </source>
</evidence>
<feature type="region of interest" description="Disordered" evidence="1">
    <location>
        <begin position="71"/>
        <end position="93"/>
    </location>
</feature>
<sequence>MYELVHRIAPASVRTRAVLAALLSAVAVLGAFGTAMAGSPAAAIIAVLVTVGAAALAVTLGYGVVNQAEAAPDEANPTWQPSTPEREADADPIETLQQRYAEGEISDEEFEARMDRLLDSGAQSSRPAESKREPAFER</sequence>
<feature type="transmembrane region" description="Helical" evidence="2">
    <location>
        <begin position="43"/>
        <end position="65"/>
    </location>
</feature>
<feature type="region of interest" description="Disordered" evidence="1">
    <location>
        <begin position="113"/>
        <end position="138"/>
    </location>
</feature>
<evidence type="ECO:0000256" key="1">
    <source>
        <dbReference type="SAM" id="MobiDB-lite"/>
    </source>
</evidence>
<keyword evidence="2" id="KW-0812">Transmembrane</keyword>
<evidence type="ECO:0000313" key="5">
    <source>
        <dbReference type="Proteomes" id="UP001597139"/>
    </source>
</evidence>
<evidence type="ECO:0000313" key="4">
    <source>
        <dbReference type="EMBL" id="MFD1567468.1"/>
    </source>
</evidence>
<dbReference type="AlphaFoldDB" id="A0ABD6BQQ2"/>
<proteinExistence type="predicted"/>
<keyword evidence="2" id="KW-1133">Transmembrane helix</keyword>
<organism evidence="4 5">
    <name type="scientific">Halolamina litorea</name>
    <dbReference type="NCBI Taxonomy" id="1515593"/>
    <lineage>
        <taxon>Archaea</taxon>
        <taxon>Methanobacteriati</taxon>
        <taxon>Methanobacteriota</taxon>
        <taxon>Stenosarchaea group</taxon>
        <taxon>Halobacteria</taxon>
        <taxon>Halobacteriales</taxon>
        <taxon>Haloferacaceae</taxon>
    </lineage>
</organism>
<dbReference type="RefSeq" id="WP_267647240.1">
    <property type="nucleotide sequence ID" value="NZ_JANHGR010000002.1"/>
</dbReference>
<dbReference type="EMBL" id="JBHUCZ010000004">
    <property type="protein sequence ID" value="MFD1567468.1"/>
    <property type="molecule type" value="Genomic_DNA"/>
</dbReference>
<accession>A0ABD6BQQ2</accession>
<feature type="compositionally biased region" description="Basic and acidic residues" evidence="1">
    <location>
        <begin position="128"/>
        <end position="138"/>
    </location>
</feature>
<reference evidence="4 5" key="1">
    <citation type="journal article" date="2019" name="Int. J. Syst. Evol. Microbiol.">
        <title>The Global Catalogue of Microorganisms (GCM) 10K type strain sequencing project: providing services to taxonomists for standard genome sequencing and annotation.</title>
        <authorList>
            <consortium name="The Broad Institute Genomics Platform"/>
            <consortium name="The Broad Institute Genome Sequencing Center for Infectious Disease"/>
            <person name="Wu L."/>
            <person name="Ma J."/>
        </authorList>
    </citation>
    <scope>NUCLEOTIDE SEQUENCE [LARGE SCALE GENOMIC DNA]</scope>
    <source>
        <strain evidence="4 5">CGMCC 1.12859</strain>
    </source>
</reference>
<feature type="domain" description="SHOCT" evidence="3">
    <location>
        <begin position="91"/>
        <end position="118"/>
    </location>
</feature>
<dbReference type="Pfam" id="PF09851">
    <property type="entry name" value="SHOCT"/>
    <property type="match status" value="1"/>
</dbReference>
<keyword evidence="2" id="KW-0472">Membrane</keyword>
<dbReference type="InterPro" id="IPR018649">
    <property type="entry name" value="SHOCT"/>
</dbReference>